<dbReference type="Proteomes" id="UP000053621">
    <property type="component" value="Unassembled WGS sequence"/>
</dbReference>
<reference evidence="2" key="1">
    <citation type="submission" date="2017-08" db="EMBL/GenBank/DDBJ databases">
        <title>Haloferax marisrubri sp. nov., isolated from the Discovery deep brine-seawater interface in the Red Sea.</title>
        <authorList>
            <person name="Zhang G."/>
            <person name="Stingl U."/>
        </authorList>
    </citation>
    <scope>NUCLEOTIDE SEQUENCE [LARGE SCALE GENOMIC DNA]</scope>
    <source>
        <strain evidence="2">SB3</strain>
    </source>
</reference>
<name>A0A2P4NUI1_9EURY</name>
<sequence>MNRRAYLAAAGALFVAGCSSADGGETTTEEPTTTTTTTATPTPTDTPTPTATEEPTTTEPATETTTEEPDRVDRILGLAAEDLDAAVEEFASAAGDDGGFHDLNATTQFSFEDDAASLYLARGHFNTLDQLDKTAAQRARLGRLRRAFWFLWWTGKTHENANQAFYRTNNAVSRLYGEEFNRIDTQVQQIAEALEPVRDTFDSLTKESDADSLDELTALEPADYGRKVDFFEREIGQFDAFADDIVSFRDAIRRLQDGFDEYLGESYGDATGSFFRAMSAFEDVNARVSERDPVAAIDGHSEEFACLTDAMARASEILDEAATAGDNDIPEKQTSLESEAREAFADCDLVAEHFTFVADFFEELPDERP</sequence>
<evidence type="ECO:0000313" key="2">
    <source>
        <dbReference type="EMBL" id="POG56802.1"/>
    </source>
</evidence>
<evidence type="ECO:0000256" key="1">
    <source>
        <dbReference type="SAM" id="MobiDB-lite"/>
    </source>
</evidence>
<feature type="compositionally biased region" description="Low complexity" evidence="1">
    <location>
        <begin position="25"/>
        <end position="64"/>
    </location>
</feature>
<dbReference type="PROSITE" id="PS51257">
    <property type="entry name" value="PROKAR_LIPOPROTEIN"/>
    <property type="match status" value="1"/>
</dbReference>
<comment type="caution">
    <text evidence="2">The sequence shown here is derived from an EMBL/GenBank/DDBJ whole genome shotgun (WGS) entry which is preliminary data.</text>
</comment>
<evidence type="ECO:0000313" key="3">
    <source>
        <dbReference type="Proteomes" id="UP000053621"/>
    </source>
</evidence>
<dbReference type="RefSeq" id="WP_084816526.1">
    <property type="nucleotide sequence ID" value="NZ_LOPW02000004.1"/>
</dbReference>
<proteinExistence type="predicted"/>
<protein>
    <submittedName>
        <fullName evidence="2">Uncharacterized protein</fullName>
    </submittedName>
</protein>
<keyword evidence="3" id="KW-1185">Reference proteome</keyword>
<dbReference type="AlphaFoldDB" id="A0A2P4NUI1"/>
<accession>A0A2P4NUI1</accession>
<organism evidence="2 3">
    <name type="scientific">Haloferax marisrubri</name>
    <dbReference type="NCBI Taxonomy" id="1544719"/>
    <lineage>
        <taxon>Archaea</taxon>
        <taxon>Methanobacteriati</taxon>
        <taxon>Methanobacteriota</taxon>
        <taxon>Stenosarchaea group</taxon>
        <taxon>Halobacteria</taxon>
        <taxon>Halobacteriales</taxon>
        <taxon>Haloferacaceae</taxon>
        <taxon>Haloferax</taxon>
    </lineage>
</organism>
<gene>
    <name evidence="2" type="ORF">AUR65_002955</name>
</gene>
<dbReference type="EMBL" id="LOPW02000004">
    <property type="protein sequence ID" value="POG56802.1"/>
    <property type="molecule type" value="Genomic_DNA"/>
</dbReference>
<feature type="region of interest" description="Disordered" evidence="1">
    <location>
        <begin position="18"/>
        <end position="69"/>
    </location>
</feature>